<proteinExistence type="inferred from homology"/>
<sequence>MMRMPAAVPSATATATAANKDTDASTNSDQLNDDTNAASLSLEDIRKLTDITHIRAQLCILNHHESLVDAQLDTFLHNQKHLDDTLDTLESLRPQVALVRGDVGQLLDIVATASVLAERISGSVRKLDLEQSRVKETLQLVQDIHVLKVCAVGVQQSLESHDYDTAASHMHKYLQFNPDLIKSITENIFPQDDSPLSILKTAQTTLLDIISTQFDTAVHSNNEQGISRFFKLFPLVGGSAIGLDKYSAYLCGIISRRCQDAMANAASQAPNVYSDMLKLLFETIAALVDQQEGHVEDLYGSGKMLRVLQRLQREADLQSSIILDSFCENRQLFRKLAELKQAYDSIASWKSTAAAPIKEISMENRELDMILTELASMSQRSQLFHQFLHTRAKEYMSCLNDSLKPAQSPDGLVHISKLDLRVQELMSGYILFEEFFIVRSIEKALKIDQYEAPNQTTTCVDDVFFVLKSSTMRCLSSLDVDILCALINSLGRILEVHYISTFQKKLASVFSTTESKDSRFSFMVLLNNIDVSQEYLVRLARDIEDAADRIASKPDSTRGKVHSCLASLNEYAGRFNQVLKTWLESLFTQTIKPRIRPLLQDAYKDVRYVLSEEEFFESESDNVFVSRFVRSFDALIDLYQKSYTDNNYNQTMAYIVDFLVKDWERYLMSSHRFNQFGAVRLDKDIRAITAYISSKTIWTSREKFSRLNQMCMLLNLESVSEVVSMWGNKAGPIAWRLTANEVKKCLALRTDFVSAEIHELQL</sequence>
<evidence type="ECO:0000256" key="7">
    <source>
        <dbReference type="ARBA" id="ARBA00023136"/>
    </source>
</evidence>
<dbReference type="InterPro" id="IPR048682">
    <property type="entry name" value="COG4"/>
</dbReference>
<evidence type="ECO:0000256" key="9">
    <source>
        <dbReference type="SAM" id="MobiDB-lite"/>
    </source>
</evidence>
<gene>
    <name evidence="11" type="ORF">SeLEV6574_g04237</name>
    <name evidence="12" type="ORF">SeMB42_g03361</name>
</gene>
<accession>A0A507D0B8</accession>
<evidence type="ECO:0000256" key="6">
    <source>
        <dbReference type="ARBA" id="ARBA00023034"/>
    </source>
</evidence>
<dbReference type="OrthoDB" id="47059at2759"/>
<dbReference type="VEuPathDB" id="FungiDB:SeMB42_g03361"/>
<dbReference type="AlphaFoldDB" id="A0A507D0B8"/>
<protein>
    <recommendedName>
        <fullName evidence="3">Conserved oligomeric Golgi complex subunit 4</fullName>
    </recommendedName>
    <alternativeName>
        <fullName evidence="8">Component of oligomeric Golgi complex 4</fullName>
    </alternativeName>
</protein>
<dbReference type="PANTHER" id="PTHR24016:SF0">
    <property type="entry name" value="CONSERVED OLIGOMERIC GOLGI COMPLEX SUBUNIT 4"/>
    <property type="match status" value="1"/>
</dbReference>
<reference evidence="13 14" key="1">
    <citation type="journal article" date="2019" name="Sci. Rep.">
        <title>Comparative genomics of chytrid fungi reveal insights into the obligate biotrophic and pathogenic lifestyle of Synchytrium endobioticum.</title>
        <authorList>
            <person name="van de Vossenberg B.T.L.H."/>
            <person name="Warris S."/>
            <person name="Nguyen H.D.T."/>
            <person name="van Gent-Pelzer M.P.E."/>
            <person name="Joly D.L."/>
            <person name="van de Geest H.C."/>
            <person name="Bonants P.J.M."/>
            <person name="Smith D.S."/>
            <person name="Levesque C.A."/>
            <person name="van der Lee T.A.J."/>
        </authorList>
    </citation>
    <scope>NUCLEOTIDE SEQUENCE [LARGE SCALE GENOMIC DNA]</scope>
    <source>
        <strain evidence="11 14">LEV6574</strain>
        <strain evidence="12 13">MB42</strain>
    </source>
</reference>
<evidence type="ECO:0000256" key="1">
    <source>
        <dbReference type="ARBA" id="ARBA00004395"/>
    </source>
</evidence>
<dbReference type="InterPro" id="IPR048680">
    <property type="entry name" value="COG4_N"/>
</dbReference>
<evidence type="ECO:0000256" key="3">
    <source>
        <dbReference type="ARBA" id="ARBA00020975"/>
    </source>
</evidence>
<dbReference type="Pfam" id="PF20662">
    <property type="entry name" value="COG4_C"/>
    <property type="match status" value="1"/>
</dbReference>
<dbReference type="GO" id="GO:0000139">
    <property type="term" value="C:Golgi membrane"/>
    <property type="evidence" value="ECO:0007669"/>
    <property type="project" value="UniProtKB-SubCell"/>
</dbReference>
<dbReference type="Gene3D" id="1.20.58.1970">
    <property type="match status" value="1"/>
</dbReference>
<dbReference type="InterPro" id="IPR048684">
    <property type="entry name" value="COG4_C"/>
</dbReference>
<evidence type="ECO:0000313" key="13">
    <source>
        <dbReference type="Proteomes" id="UP000317494"/>
    </source>
</evidence>
<evidence type="ECO:0000313" key="12">
    <source>
        <dbReference type="EMBL" id="TPX47339.1"/>
    </source>
</evidence>
<keyword evidence="4" id="KW-0813">Transport</keyword>
<dbReference type="EMBL" id="QEAN01000118">
    <property type="protein sequence ID" value="TPX47339.1"/>
    <property type="molecule type" value="Genomic_DNA"/>
</dbReference>
<evidence type="ECO:0000256" key="2">
    <source>
        <dbReference type="ARBA" id="ARBA00009215"/>
    </source>
</evidence>
<dbReference type="PANTHER" id="PTHR24016">
    <property type="entry name" value="CONSERVED OLIGOMERIC GOLGI COMPLEX SUBUNIT 4"/>
    <property type="match status" value="1"/>
</dbReference>
<comment type="similarity">
    <text evidence="2">Belongs to the COG4 family.</text>
</comment>
<dbReference type="Gene3D" id="1.10.287.1060">
    <property type="entry name" value="ESAT-6-like"/>
    <property type="match status" value="1"/>
</dbReference>
<dbReference type="GO" id="GO:0015031">
    <property type="term" value="P:protein transport"/>
    <property type="evidence" value="ECO:0007669"/>
    <property type="project" value="UniProtKB-KW"/>
</dbReference>
<dbReference type="InterPro" id="IPR013167">
    <property type="entry name" value="COG4_M"/>
</dbReference>
<feature type="compositionally biased region" description="Low complexity" evidence="9">
    <location>
        <begin position="1"/>
        <end position="27"/>
    </location>
</feature>
<evidence type="ECO:0000259" key="10">
    <source>
        <dbReference type="SMART" id="SM00762"/>
    </source>
</evidence>
<feature type="domain" description="COG4 transport protein middle alpha-helical bundle" evidence="10">
    <location>
        <begin position="199"/>
        <end position="507"/>
    </location>
</feature>
<dbReference type="EMBL" id="QEAM01000164">
    <property type="protein sequence ID" value="TPX44877.1"/>
    <property type="molecule type" value="Genomic_DNA"/>
</dbReference>
<name>A0A507D0B8_9FUNG</name>
<evidence type="ECO:0000313" key="14">
    <source>
        <dbReference type="Proteomes" id="UP000320475"/>
    </source>
</evidence>
<dbReference type="SMART" id="SM00762">
    <property type="entry name" value="Cog4"/>
    <property type="match status" value="1"/>
</dbReference>
<keyword evidence="6" id="KW-0333">Golgi apparatus</keyword>
<comment type="caution">
    <text evidence="11">The sequence shown here is derived from an EMBL/GenBank/DDBJ whole genome shotgun (WGS) entry which is preliminary data.</text>
</comment>
<comment type="subcellular location">
    <subcellularLocation>
        <location evidence="1">Golgi apparatus membrane</location>
        <topology evidence="1">Peripheral membrane protein</topology>
    </subcellularLocation>
</comment>
<evidence type="ECO:0000256" key="5">
    <source>
        <dbReference type="ARBA" id="ARBA00022927"/>
    </source>
</evidence>
<organism evidence="11 14">
    <name type="scientific">Synchytrium endobioticum</name>
    <dbReference type="NCBI Taxonomy" id="286115"/>
    <lineage>
        <taxon>Eukaryota</taxon>
        <taxon>Fungi</taxon>
        <taxon>Fungi incertae sedis</taxon>
        <taxon>Chytridiomycota</taxon>
        <taxon>Chytridiomycota incertae sedis</taxon>
        <taxon>Chytridiomycetes</taxon>
        <taxon>Synchytriales</taxon>
        <taxon>Synchytriaceae</taxon>
        <taxon>Synchytrium</taxon>
    </lineage>
</organism>
<dbReference type="Pfam" id="PF08318">
    <property type="entry name" value="COG4_m"/>
    <property type="match status" value="1"/>
</dbReference>
<keyword evidence="7" id="KW-0472">Membrane</keyword>
<keyword evidence="5" id="KW-0653">Protein transport</keyword>
<dbReference type="Proteomes" id="UP000317494">
    <property type="component" value="Unassembled WGS sequence"/>
</dbReference>
<evidence type="ECO:0000256" key="4">
    <source>
        <dbReference type="ARBA" id="ARBA00022448"/>
    </source>
</evidence>
<keyword evidence="13" id="KW-1185">Reference proteome</keyword>
<dbReference type="STRING" id="286115.A0A507D0B8"/>
<feature type="region of interest" description="Disordered" evidence="9">
    <location>
        <begin position="1"/>
        <end position="34"/>
    </location>
</feature>
<evidence type="ECO:0000256" key="8">
    <source>
        <dbReference type="ARBA" id="ARBA00031340"/>
    </source>
</evidence>
<evidence type="ECO:0000313" key="11">
    <source>
        <dbReference type="EMBL" id="TPX44877.1"/>
    </source>
</evidence>
<dbReference type="Pfam" id="PF20663">
    <property type="entry name" value="COG4_N"/>
    <property type="match status" value="1"/>
</dbReference>
<dbReference type="Proteomes" id="UP000320475">
    <property type="component" value="Unassembled WGS sequence"/>
</dbReference>